<evidence type="ECO:0000256" key="4">
    <source>
        <dbReference type="ARBA" id="ARBA00022692"/>
    </source>
</evidence>
<keyword evidence="5 7" id="KW-1133">Transmembrane helix</keyword>
<keyword evidence="6 7" id="KW-0472">Membrane</keyword>
<comment type="similarity">
    <text evidence="7">Belongs to the binding-protein-dependent transport system permease family.</text>
</comment>
<keyword evidence="10" id="KW-1185">Reference proteome</keyword>
<dbReference type="CDD" id="cd06261">
    <property type="entry name" value="TM_PBP2"/>
    <property type="match status" value="1"/>
</dbReference>
<keyword evidence="3" id="KW-1003">Cell membrane</keyword>
<dbReference type="InterPro" id="IPR035906">
    <property type="entry name" value="MetI-like_sf"/>
</dbReference>
<dbReference type="GO" id="GO:0005886">
    <property type="term" value="C:plasma membrane"/>
    <property type="evidence" value="ECO:0007669"/>
    <property type="project" value="UniProtKB-SubCell"/>
</dbReference>
<dbReference type="PANTHER" id="PTHR43744">
    <property type="entry name" value="ABC TRANSPORTER PERMEASE PROTEIN MG189-RELATED-RELATED"/>
    <property type="match status" value="1"/>
</dbReference>
<dbReference type="OrthoDB" id="187395at2"/>
<name>A0A559IYQ9_9BACL</name>
<evidence type="ECO:0000256" key="3">
    <source>
        <dbReference type="ARBA" id="ARBA00022475"/>
    </source>
</evidence>
<feature type="transmembrane region" description="Helical" evidence="7">
    <location>
        <begin position="12"/>
        <end position="33"/>
    </location>
</feature>
<feature type="transmembrane region" description="Helical" evidence="7">
    <location>
        <begin position="240"/>
        <end position="261"/>
    </location>
</feature>
<feature type="transmembrane region" description="Helical" evidence="7">
    <location>
        <begin position="141"/>
        <end position="161"/>
    </location>
</feature>
<dbReference type="GO" id="GO:0055085">
    <property type="term" value="P:transmembrane transport"/>
    <property type="evidence" value="ECO:0007669"/>
    <property type="project" value="InterPro"/>
</dbReference>
<evidence type="ECO:0000256" key="5">
    <source>
        <dbReference type="ARBA" id="ARBA00022989"/>
    </source>
</evidence>
<dbReference type="EMBL" id="VNJK01000001">
    <property type="protein sequence ID" value="TVX92762.1"/>
    <property type="molecule type" value="Genomic_DNA"/>
</dbReference>
<gene>
    <name evidence="9" type="ORF">FPZ44_06665</name>
</gene>
<feature type="transmembrane region" description="Helical" evidence="7">
    <location>
        <begin position="107"/>
        <end position="129"/>
    </location>
</feature>
<evidence type="ECO:0000313" key="9">
    <source>
        <dbReference type="EMBL" id="TVX92762.1"/>
    </source>
</evidence>
<dbReference type="PANTHER" id="PTHR43744:SF12">
    <property type="entry name" value="ABC TRANSPORTER PERMEASE PROTEIN MG189-RELATED"/>
    <property type="match status" value="1"/>
</dbReference>
<feature type="transmembrane region" description="Helical" evidence="7">
    <location>
        <begin position="182"/>
        <end position="204"/>
    </location>
</feature>
<evidence type="ECO:0000256" key="2">
    <source>
        <dbReference type="ARBA" id="ARBA00022448"/>
    </source>
</evidence>
<dbReference type="Proteomes" id="UP000318102">
    <property type="component" value="Unassembled WGS sequence"/>
</dbReference>
<proteinExistence type="inferred from homology"/>
<evidence type="ECO:0000256" key="7">
    <source>
        <dbReference type="RuleBase" id="RU363032"/>
    </source>
</evidence>
<dbReference type="Gene3D" id="1.10.3720.10">
    <property type="entry name" value="MetI-like"/>
    <property type="match status" value="1"/>
</dbReference>
<dbReference type="AlphaFoldDB" id="A0A559IYQ9"/>
<dbReference type="InterPro" id="IPR000515">
    <property type="entry name" value="MetI-like"/>
</dbReference>
<feature type="domain" description="ABC transmembrane type-1" evidence="8">
    <location>
        <begin position="69"/>
        <end position="261"/>
    </location>
</feature>
<evidence type="ECO:0000259" key="8">
    <source>
        <dbReference type="PROSITE" id="PS50928"/>
    </source>
</evidence>
<dbReference type="PROSITE" id="PS50928">
    <property type="entry name" value="ABC_TM1"/>
    <property type="match status" value="1"/>
</dbReference>
<evidence type="ECO:0000256" key="1">
    <source>
        <dbReference type="ARBA" id="ARBA00004651"/>
    </source>
</evidence>
<organism evidence="9 10">
    <name type="scientific">Paenibacillus agilis</name>
    <dbReference type="NCBI Taxonomy" id="3020863"/>
    <lineage>
        <taxon>Bacteria</taxon>
        <taxon>Bacillati</taxon>
        <taxon>Bacillota</taxon>
        <taxon>Bacilli</taxon>
        <taxon>Bacillales</taxon>
        <taxon>Paenibacillaceae</taxon>
        <taxon>Paenibacillus</taxon>
    </lineage>
</organism>
<dbReference type="SUPFAM" id="SSF161098">
    <property type="entry name" value="MetI-like"/>
    <property type="match status" value="1"/>
</dbReference>
<reference evidence="9 10" key="1">
    <citation type="submission" date="2019-07" db="EMBL/GenBank/DDBJ databases">
        <authorList>
            <person name="Kim J."/>
        </authorList>
    </citation>
    <scope>NUCLEOTIDE SEQUENCE [LARGE SCALE GENOMIC DNA]</scope>
    <source>
        <strain evidence="9 10">N4</strain>
    </source>
</reference>
<accession>A0A559IYQ9</accession>
<protein>
    <submittedName>
        <fullName evidence="9">Carbohydrate ABC transporter permease</fullName>
    </submittedName>
</protein>
<dbReference type="RefSeq" id="WP_144988539.1">
    <property type="nucleotide sequence ID" value="NZ_VNJK01000001.1"/>
</dbReference>
<evidence type="ECO:0000313" key="10">
    <source>
        <dbReference type="Proteomes" id="UP000318102"/>
    </source>
</evidence>
<evidence type="ECO:0000256" key="6">
    <source>
        <dbReference type="ARBA" id="ARBA00023136"/>
    </source>
</evidence>
<feature type="transmembrane region" description="Helical" evidence="7">
    <location>
        <begin position="73"/>
        <end position="95"/>
    </location>
</feature>
<comment type="caution">
    <text evidence="9">The sequence shown here is derived from an EMBL/GenBank/DDBJ whole genome shotgun (WGS) entry which is preliminary data.</text>
</comment>
<keyword evidence="2 7" id="KW-0813">Transport</keyword>
<comment type="subcellular location">
    <subcellularLocation>
        <location evidence="1 7">Cell membrane</location>
        <topology evidence="1 7">Multi-pass membrane protein</topology>
    </subcellularLocation>
</comment>
<keyword evidence="4 7" id="KW-0812">Transmembrane</keyword>
<sequence>MVKLLKKSVNHIFLLGYLLIILFPFLFVLFSSVKTDNGAISSNPFGIPTEFAWDNYVKAWVNANIGGYFWNSLWISTVATIATLIIGSLASFAITRMRYNKLSFVTFQFILLGLLIPGNALLLPIYGILKQLDWLNTPMALLLPYTASAIPFTVIILAAFMRSIPSEIEEAAVIDGLRAPGIFTRVVMPLSVPALVTVFIVNFMSNWNEFLLANYFLSDDTWRTLPVGMVGFRDAYNTNYAQMSAGIVYSVVPVMVIYAFLQEKIIEGLTAGGVKG</sequence>
<dbReference type="Pfam" id="PF00528">
    <property type="entry name" value="BPD_transp_1"/>
    <property type="match status" value="1"/>
</dbReference>